<name>X1ETX6_9ZZZZ</name>
<dbReference type="AlphaFoldDB" id="X1ETX6"/>
<accession>X1ETX6</accession>
<comment type="caution">
    <text evidence="1">The sequence shown here is derived from an EMBL/GenBank/DDBJ whole genome shotgun (WGS) entry which is preliminary data.</text>
</comment>
<reference evidence="1" key="1">
    <citation type="journal article" date="2014" name="Front. Microbiol.">
        <title>High frequency of phylogenetically diverse reductive dehalogenase-homologous genes in deep subseafloor sedimentary metagenomes.</title>
        <authorList>
            <person name="Kawai M."/>
            <person name="Futagami T."/>
            <person name="Toyoda A."/>
            <person name="Takaki Y."/>
            <person name="Nishi S."/>
            <person name="Hori S."/>
            <person name="Arai W."/>
            <person name="Tsubouchi T."/>
            <person name="Morono Y."/>
            <person name="Uchiyama I."/>
            <person name="Ito T."/>
            <person name="Fujiyama A."/>
            <person name="Inagaki F."/>
            <person name="Takami H."/>
        </authorList>
    </citation>
    <scope>NUCLEOTIDE SEQUENCE</scope>
    <source>
        <strain evidence="1">Expedition CK06-06</strain>
    </source>
</reference>
<feature type="non-terminal residue" evidence="1">
    <location>
        <position position="1"/>
    </location>
</feature>
<gene>
    <name evidence="1" type="ORF">S03H2_22437</name>
</gene>
<evidence type="ECO:0000313" key="1">
    <source>
        <dbReference type="EMBL" id="GAH36846.1"/>
    </source>
</evidence>
<proteinExistence type="predicted"/>
<sequence length="116" mass="12984">CRICFTISHLLLHRVYPWRADWGIVEGDLSIGVDFEMQMDQTKLPDPSHFLLTDDGDPLVITGIAWNNAFTIRLTVDTYPAVTGPLNLAYPAHQGNFFSLAGDPVGIFHLDNIQED</sequence>
<organism evidence="1">
    <name type="scientific">marine sediment metagenome</name>
    <dbReference type="NCBI Taxonomy" id="412755"/>
    <lineage>
        <taxon>unclassified sequences</taxon>
        <taxon>metagenomes</taxon>
        <taxon>ecological metagenomes</taxon>
    </lineage>
</organism>
<protein>
    <submittedName>
        <fullName evidence="1">Uncharacterized protein</fullName>
    </submittedName>
</protein>
<dbReference type="EMBL" id="BARU01012084">
    <property type="protein sequence ID" value="GAH36846.1"/>
    <property type="molecule type" value="Genomic_DNA"/>
</dbReference>